<dbReference type="HOGENOM" id="CLU_666820_0_0_10"/>
<evidence type="ECO:0000256" key="1">
    <source>
        <dbReference type="SAM" id="Coils"/>
    </source>
</evidence>
<evidence type="ECO:0000313" key="2">
    <source>
        <dbReference type="EMBL" id="ACF46867.1"/>
    </source>
</evidence>
<evidence type="ECO:0000313" key="3">
    <source>
        <dbReference type="Proteomes" id="UP000002725"/>
    </source>
</evidence>
<accession>B4S475</accession>
<dbReference type="Proteomes" id="UP000002725">
    <property type="component" value="Chromosome"/>
</dbReference>
<dbReference type="GO" id="GO:0006355">
    <property type="term" value="P:regulation of DNA-templated transcription"/>
    <property type="evidence" value="ECO:0007669"/>
    <property type="project" value="InterPro"/>
</dbReference>
<reference evidence="2" key="1">
    <citation type="submission" date="2008-06" db="EMBL/GenBank/DDBJ databases">
        <title>Complete sequence of chromosome of Prosthecochloris aestuarii DSM 271.</title>
        <authorList>
            <consortium name="US DOE Joint Genome Institute"/>
            <person name="Lucas S."/>
            <person name="Copeland A."/>
            <person name="Lapidus A."/>
            <person name="Glavina del Rio T."/>
            <person name="Dalin E."/>
            <person name="Tice H."/>
            <person name="Bruce D."/>
            <person name="Goodwin L."/>
            <person name="Pitluck S."/>
            <person name="Schmutz J."/>
            <person name="Larimer F."/>
            <person name="Land M."/>
            <person name="Hauser L."/>
            <person name="Kyrpides N."/>
            <person name="Anderson I."/>
            <person name="Liu Z."/>
            <person name="Li T."/>
            <person name="Zhao F."/>
            <person name="Overmann J."/>
            <person name="Bryant D.A."/>
            <person name="Richardson P."/>
        </authorList>
    </citation>
    <scope>NUCLEOTIDE SEQUENCE [LARGE SCALE GENOMIC DNA]</scope>
    <source>
        <strain evidence="2">DSM 271</strain>
    </source>
</reference>
<proteinExistence type="predicted"/>
<dbReference type="InterPro" id="IPR016032">
    <property type="entry name" value="Sig_transdc_resp-reg_C-effctor"/>
</dbReference>
<dbReference type="GO" id="GO:0003677">
    <property type="term" value="F:DNA binding"/>
    <property type="evidence" value="ECO:0007669"/>
    <property type="project" value="InterPro"/>
</dbReference>
<protein>
    <recommendedName>
        <fullName evidence="4">Transcriptional regulator</fullName>
    </recommendedName>
</protein>
<dbReference type="AlphaFoldDB" id="B4S475"/>
<organism evidence="2 3">
    <name type="scientific">Prosthecochloris aestuarii (strain DSM 271 / SK 413)</name>
    <dbReference type="NCBI Taxonomy" id="290512"/>
    <lineage>
        <taxon>Bacteria</taxon>
        <taxon>Pseudomonadati</taxon>
        <taxon>Chlorobiota</taxon>
        <taxon>Chlorobiia</taxon>
        <taxon>Chlorobiales</taxon>
        <taxon>Chlorobiaceae</taxon>
        <taxon>Prosthecochloris</taxon>
    </lineage>
</organism>
<dbReference type="eggNOG" id="COG2197">
    <property type="taxonomic scope" value="Bacteria"/>
</dbReference>
<dbReference type="KEGG" id="paa:Paes_1855"/>
<gene>
    <name evidence="2" type="ordered locus">Paes_1855</name>
</gene>
<dbReference type="STRING" id="290512.Paes_1855"/>
<feature type="coiled-coil region" evidence="1">
    <location>
        <begin position="203"/>
        <end position="277"/>
    </location>
</feature>
<dbReference type="EMBL" id="CP001108">
    <property type="protein sequence ID" value="ACF46867.1"/>
    <property type="molecule type" value="Genomic_DNA"/>
</dbReference>
<dbReference type="SUPFAM" id="SSF46894">
    <property type="entry name" value="C-terminal effector domain of the bipartite response regulators"/>
    <property type="match status" value="1"/>
</dbReference>
<dbReference type="RefSeq" id="WP_012506400.1">
    <property type="nucleotide sequence ID" value="NC_011059.1"/>
</dbReference>
<evidence type="ECO:0008006" key="4">
    <source>
        <dbReference type="Google" id="ProtNLM"/>
    </source>
</evidence>
<keyword evidence="3" id="KW-1185">Reference proteome</keyword>
<keyword evidence="1" id="KW-0175">Coiled coil</keyword>
<name>B4S475_PROA2</name>
<sequence length="409" mass="47492">MTRCSLSGLEITTNPQWVSIHPSGKSSTTVQRIGHNIFHFSIDADESILLDHFENELLLKAIRDSSLDGKPFYVLWNLAKVKDLSSRYKRGISELILAKQPPLQLTIFYNIDPEFRPIAESIKALMPEHMALLLADSYADAIRILLDVTSGKLTSQQSDTDPEEEKRLLFLAETARIGWLNMLNQPISLPPDNDPHYPFFKALEELRKNLQEDEHERQRILQNFTREQDEMLKSKQHQSEQEEIRKQTLLNDFEAQKEELTEQIKQHEKEVHRAISNFHEQRGKLRDLCALVSRSAMDTATKKQLIHTCDKLIETELNEKKIALPLTTTDSAFLSMLQKQHPDLNKRELKICLMIRLSYDTEDIARSIGITKRGMESIRYRMHKKIGLTKHQSIKNYLNELSDNQQQRT</sequence>